<sequence length="180" mass="18739">MATTTIGRARSGGSGARGDGSAIAGELSVGAPIAAGRWRREAYGDSGRPAVGSSGWRRCWRRLWLATAVADGGNGCECGVGCRWQHVEARKMTAFGRRGSGGRSAQRLAWCIEVPPVAAEVGTAQGGVASGSAAGGGRPTWREEAWPAVDEASSDTGGHGARRRNCRCRVKAQSRFSLRP</sequence>
<reference evidence="3" key="1">
    <citation type="journal article" date="2005" name="Nature">
        <title>The map-based sequence of the rice genome.</title>
        <authorList>
            <consortium name="International rice genome sequencing project (IRGSP)"/>
            <person name="Matsumoto T."/>
            <person name="Wu J."/>
            <person name="Kanamori H."/>
            <person name="Katayose Y."/>
            <person name="Fujisawa M."/>
            <person name="Namiki N."/>
            <person name="Mizuno H."/>
            <person name="Yamamoto K."/>
            <person name="Antonio B.A."/>
            <person name="Baba T."/>
            <person name="Sakata K."/>
            <person name="Nagamura Y."/>
            <person name="Aoki H."/>
            <person name="Arikawa K."/>
            <person name="Arita K."/>
            <person name="Bito T."/>
            <person name="Chiden Y."/>
            <person name="Fujitsuka N."/>
            <person name="Fukunaka R."/>
            <person name="Hamada M."/>
            <person name="Harada C."/>
            <person name="Hayashi A."/>
            <person name="Hijishita S."/>
            <person name="Honda M."/>
            <person name="Hosokawa S."/>
            <person name="Ichikawa Y."/>
            <person name="Idonuma A."/>
            <person name="Iijima M."/>
            <person name="Ikeda M."/>
            <person name="Ikeno M."/>
            <person name="Ito K."/>
            <person name="Ito S."/>
            <person name="Ito T."/>
            <person name="Ito Y."/>
            <person name="Ito Y."/>
            <person name="Iwabuchi A."/>
            <person name="Kamiya K."/>
            <person name="Karasawa W."/>
            <person name="Kurita K."/>
            <person name="Katagiri S."/>
            <person name="Kikuta A."/>
            <person name="Kobayashi H."/>
            <person name="Kobayashi N."/>
            <person name="Machita K."/>
            <person name="Maehara T."/>
            <person name="Masukawa M."/>
            <person name="Mizubayashi T."/>
            <person name="Mukai Y."/>
            <person name="Nagasaki H."/>
            <person name="Nagata Y."/>
            <person name="Naito S."/>
            <person name="Nakashima M."/>
            <person name="Nakama Y."/>
            <person name="Nakamichi Y."/>
            <person name="Nakamura M."/>
            <person name="Meguro A."/>
            <person name="Negishi M."/>
            <person name="Ohta I."/>
            <person name="Ohta T."/>
            <person name="Okamoto M."/>
            <person name="Ono N."/>
            <person name="Saji S."/>
            <person name="Sakaguchi M."/>
            <person name="Sakai K."/>
            <person name="Shibata M."/>
            <person name="Shimokawa T."/>
            <person name="Song J."/>
            <person name="Takazaki Y."/>
            <person name="Terasawa K."/>
            <person name="Tsugane M."/>
            <person name="Tsuji K."/>
            <person name="Ueda S."/>
            <person name="Waki K."/>
            <person name="Yamagata H."/>
            <person name="Yamamoto M."/>
            <person name="Yamamoto S."/>
            <person name="Yamane H."/>
            <person name="Yoshiki S."/>
            <person name="Yoshihara R."/>
            <person name="Yukawa K."/>
            <person name="Zhong H."/>
            <person name="Yano M."/>
            <person name="Yuan Q."/>
            <person name="Ouyang S."/>
            <person name="Liu J."/>
            <person name="Jones K.M."/>
            <person name="Gansberger K."/>
            <person name="Moffat K."/>
            <person name="Hill J."/>
            <person name="Bera J."/>
            <person name="Fadrosh D."/>
            <person name="Jin S."/>
            <person name="Johri S."/>
            <person name="Kim M."/>
            <person name="Overton L."/>
            <person name="Reardon M."/>
            <person name="Tsitrin T."/>
            <person name="Vuong H."/>
            <person name="Weaver B."/>
            <person name="Ciecko A."/>
            <person name="Tallon L."/>
            <person name="Jackson J."/>
            <person name="Pai G."/>
            <person name="Aken S.V."/>
            <person name="Utterback T."/>
            <person name="Reidmuller S."/>
            <person name="Feldblyum T."/>
            <person name="Hsiao J."/>
            <person name="Zismann V."/>
            <person name="Iobst S."/>
            <person name="de Vazeille A.R."/>
            <person name="Buell C.R."/>
            <person name="Ying K."/>
            <person name="Li Y."/>
            <person name="Lu T."/>
            <person name="Huang Y."/>
            <person name="Zhao Q."/>
            <person name="Feng Q."/>
            <person name="Zhang L."/>
            <person name="Zhu J."/>
            <person name="Weng Q."/>
            <person name="Mu J."/>
            <person name="Lu Y."/>
            <person name="Fan D."/>
            <person name="Liu Y."/>
            <person name="Guan J."/>
            <person name="Zhang Y."/>
            <person name="Yu S."/>
            <person name="Liu X."/>
            <person name="Zhang Y."/>
            <person name="Hong G."/>
            <person name="Han B."/>
            <person name="Choisne N."/>
            <person name="Demange N."/>
            <person name="Orjeda G."/>
            <person name="Samain S."/>
            <person name="Cattolico L."/>
            <person name="Pelletier E."/>
            <person name="Couloux A."/>
            <person name="Segurens B."/>
            <person name="Wincker P."/>
            <person name="D'Hont A."/>
            <person name="Scarpelli C."/>
            <person name="Weissenbach J."/>
            <person name="Salanoubat M."/>
            <person name="Quetier F."/>
            <person name="Yu Y."/>
            <person name="Kim H.R."/>
            <person name="Rambo T."/>
            <person name="Currie J."/>
            <person name="Collura K."/>
            <person name="Luo M."/>
            <person name="Yang T."/>
            <person name="Ammiraju J.S.S."/>
            <person name="Engler F."/>
            <person name="Soderlund C."/>
            <person name="Wing R.A."/>
            <person name="Palmer L.E."/>
            <person name="de la Bastide M."/>
            <person name="Spiegel L."/>
            <person name="Nascimento L."/>
            <person name="Zutavern T."/>
            <person name="O'Shaughnessy A."/>
            <person name="Dike S."/>
            <person name="Dedhia N."/>
            <person name="Preston R."/>
            <person name="Balija V."/>
            <person name="McCombie W.R."/>
            <person name="Chow T."/>
            <person name="Chen H."/>
            <person name="Chung M."/>
            <person name="Chen C."/>
            <person name="Shaw J."/>
            <person name="Wu H."/>
            <person name="Hsiao K."/>
            <person name="Chao Y."/>
            <person name="Chu M."/>
            <person name="Cheng C."/>
            <person name="Hour A."/>
            <person name="Lee P."/>
            <person name="Lin S."/>
            <person name="Lin Y."/>
            <person name="Liou J."/>
            <person name="Liu S."/>
            <person name="Hsing Y."/>
            <person name="Raghuvanshi S."/>
            <person name="Mohanty A."/>
            <person name="Bharti A.K."/>
            <person name="Gaur A."/>
            <person name="Gupta V."/>
            <person name="Kumar D."/>
            <person name="Ravi V."/>
            <person name="Vij S."/>
            <person name="Kapur A."/>
            <person name="Khurana P."/>
            <person name="Khurana P."/>
            <person name="Khurana J.P."/>
            <person name="Tyagi A.K."/>
            <person name="Gaikwad K."/>
            <person name="Singh A."/>
            <person name="Dalal V."/>
            <person name="Srivastava S."/>
            <person name="Dixit A."/>
            <person name="Pal A.K."/>
            <person name="Ghazi I.A."/>
            <person name="Yadav M."/>
            <person name="Pandit A."/>
            <person name="Bhargava A."/>
            <person name="Sureshbabu K."/>
            <person name="Batra K."/>
            <person name="Sharma T.R."/>
            <person name="Mohapatra T."/>
            <person name="Singh N.K."/>
            <person name="Messing J."/>
            <person name="Nelson A.B."/>
            <person name="Fuks G."/>
            <person name="Kavchok S."/>
            <person name="Keizer G."/>
            <person name="Linton E."/>
            <person name="Llaca V."/>
            <person name="Song R."/>
            <person name="Tanyolac B."/>
            <person name="Young S."/>
            <person name="Ho-Il K."/>
            <person name="Hahn J.H."/>
            <person name="Sangsakoo G."/>
            <person name="Vanavichit A."/>
            <person name="de Mattos Luiz.A.T."/>
            <person name="Zimmer P.D."/>
            <person name="Malone G."/>
            <person name="Dellagostin O."/>
            <person name="de Oliveira A.C."/>
            <person name="Bevan M."/>
            <person name="Bancroft I."/>
            <person name="Minx P."/>
            <person name="Cordum H."/>
            <person name="Wilson R."/>
            <person name="Cheng Z."/>
            <person name="Jin W."/>
            <person name="Jiang J."/>
            <person name="Leong S.A."/>
            <person name="Iwama H."/>
            <person name="Gojobori T."/>
            <person name="Itoh T."/>
            <person name="Niimura Y."/>
            <person name="Fujii Y."/>
            <person name="Habara T."/>
            <person name="Sakai H."/>
            <person name="Sato Y."/>
            <person name="Wilson G."/>
            <person name="Kumar K."/>
            <person name="McCouch S."/>
            <person name="Juretic N."/>
            <person name="Hoen D."/>
            <person name="Wright S."/>
            <person name="Bruskiewich R."/>
            <person name="Bureau T."/>
            <person name="Miyao A."/>
            <person name="Hirochika H."/>
            <person name="Nishikawa T."/>
            <person name="Kadowaki K."/>
            <person name="Sugiura M."/>
            <person name="Burr B."/>
            <person name="Sasaki T."/>
        </authorList>
    </citation>
    <scope>NUCLEOTIDE SEQUENCE [LARGE SCALE GENOMIC DNA]</scope>
    <source>
        <strain evidence="3">cv. Nipponbare</strain>
    </source>
</reference>
<reference evidence="3" key="2">
    <citation type="journal article" date="2008" name="Nucleic Acids Res.">
        <title>The rice annotation project database (RAP-DB): 2008 update.</title>
        <authorList>
            <consortium name="The rice annotation project (RAP)"/>
        </authorList>
    </citation>
    <scope>GENOME REANNOTATION</scope>
    <source>
        <strain evidence="3">cv. Nipponbare</strain>
    </source>
</reference>
<name>Q8LMB3_ORYSJ</name>
<accession>Q8LMB3</accession>
<dbReference type="AlphaFoldDB" id="Q8LMB3"/>
<evidence type="ECO:0000313" key="2">
    <source>
        <dbReference type="EMBL" id="AAN01253.1"/>
    </source>
</evidence>
<protein>
    <submittedName>
        <fullName evidence="2">Uncharacterized protein</fullName>
    </submittedName>
</protein>
<evidence type="ECO:0000256" key="1">
    <source>
        <dbReference type="SAM" id="MobiDB-lite"/>
    </source>
</evidence>
<feature type="region of interest" description="Disordered" evidence="1">
    <location>
        <begin position="1"/>
        <end position="21"/>
    </location>
</feature>
<dbReference type="EMBL" id="AC119148">
    <property type="protein sequence ID" value="AAN01253.1"/>
    <property type="molecule type" value="Genomic_DNA"/>
</dbReference>
<proteinExistence type="predicted"/>
<dbReference type="Proteomes" id="UP000000763">
    <property type="component" value="Chromosome 10"/>
</dbReference>
<evidence type="ECO:0000313" key="3">
    <source>
        <dbReference type="Proteomes" id="UP000000763"/>
    </source>
</evidence>
<organism evidence="2 3">
    <name type="scientific">Oryza sativa subsp. japonica</name>
    <name type="common">Rice</name>
    <dbReference type="NCBI Taxonomy" id="39947"/>
    <lineage>
        <taxon>Eukaryota</taxon>
        <taxon>Viridiplantae</taxon>
        <taxon>Streptophyta</taxon>
        <taxon>Embryophyta</taxon>
        <taxon>Tracheophyta</taxon>
        <taxon>Spermatophyta</taxon>
        <taxon>Magnoliopsida</taxon>
        <taxon>Liliopsida</taxon>
        <taxon>Poales</taxon>
        <taxon>Poaceae</taxon>
        <taxon>BOP clade</taxon>
        <taxon>Oryzoideae</taxon>
        <taxon>Oryzeae</taxon>
        <taxon>Oryzinae</taxon>
        <taxon>Oryza</taxon>
        <taxon>Oryza sativa</taxon>
    </lineage>
</organism>
<gene>
    <name evidence="2" type="primary">OSJNBa0035F15.10</name>
</gene>